<dbReference type="SUPFAM" id="SSF64182">
    <property type="entry name" value="DHH phosphoesterases"/>
    <property type="match status" value="1"/>
</dbReference>
<dbReference type="GO" id="GO:0008409">
    <property type="term" value="F:5'-3' exonuclease activity"/>
    <property type="evidence" value="ECO:0007669"/>
    <property type="project" value="InterPro"/>
</dbReference>
<protein>
    <recommendedName>
        <fullName evidence="2">Single-stranded-DNA-specific exonuclease RecJ</fullName>
    </recommendedName>
</protein>
<dbReference type="InterPro" id="IPR051673">
    <property type="entry name" value="SSDNA_exonuclease_RecJ"/>
</dbReference>
<dbReference type="STRING" id="1732.SAMN02910417_01926"/>
<evidence type="ECO:0000313" key="10">
    <source>
        <dbReference type="Proteomes" id="UP000199228"/>
    </source>
</evidence>
<dbReference type="Gene3D" id="3.10.310.30">
    <property type="match status" value="1"/>
</dbReference>
<feature type="domain" description="DHHA1" evidence="7">
    <location>
        <begin position="354"/>
        <end position="447"/>
    </location>
</feature>
<keyword evidence="5 9" id="KW-0269">Exonuclease</keyword>
<accession>A0A1G6C009</accession>
<dbReference type="GO" id="GO:0003676">
    <property type="term" value="F:nucleic acid binding"/>
    <property type="evidence" value="ECO:0007669"/>
    <property type="project" value="InterPro"/>
</dbReference>
<organism evidence="9 10">
    <name type="scientific">Eubacterium oxidoreducens</name>
    <dbReference type="NCBI Taxonomy" id="1732"/>
    <lineage>
        <taxon>Bacteria</taxon>
        <taxon>Bacillati</taxon>
        <taxon>Bacillota</taxon>
        <taxon>Clostridia</taxon>
        <taxon>Eubacteriales</taxon>
        <taxon>Eubacteriaceae</taxon>
        <taxon>Eubacterium</taxon>
    </lineage>
</organism>
<evidence type="ECO:0000259" key="7">
    <source>
        <dbReference type="Pfam" id="PF02272"/>
    </source>
</evidence>
<dbReference type="GO" id="GO:0006310">
    <property type="term" value="P:DNA recombination"/>
    <property type="evidence" value="ECO:0007669"/>
    <property type="project" value="InterPro"/>
</dbReference>
<dbReference type="InterPro" id="IPR001667">
    <property type="entry name" value="DDH_dom"/>
</dbReference>
<keyword evidence="10" id="KW-1185">Reference proteome</keyword>
<evidence type="ECO:0000256" key="3">
    <source>
        <dbReference type="ARBA" id="ARBA00022722"/>
    </source>
</evidence>
<dbReference type="Pfam" id="PF17768">
    <property type="entry name" value="RecJ_OB"/>
    <property type="match status" value="1"/>
</dbReference>
<keyword evidence="4" id="KW-0378">Hydrolase</keyword>
<evidence type="ECO:0000256" key="1">
    <source>
        <dbReference type="ARBA" id="ARBA00005915"/>
    </source>
</evidence>
<gene>
    <name evidence="9" type="ORF">SAMN02910417_01926</name>
</gene>
<dbReference type="RefSeq" id="WP_242870573.1">
    <property type="nucleotide sequence ID" value="NZ_FMXR01000014.1"/>
</dbReference>
<name>A0A1G6C009_EUBOX</name>
<dbReference type="PANTHER" id="PTHR30255">
    <property type="entry name" value="SINGLE-STRANDED-DNA-SPECIFIC EXONUCLEASE RECJ"/>
    <property type="match status" value="1"/>
</dbReference>
<evidence type="ECO:0000259" key="8">
    <source>
        <dbReference type="Pfam" id="PF17768"/>
    </source>
</evidence>
<evidence type="ECO:0000256" key="5">
    <source>
        <dbReference type="ARBA" id="ARBA00022839"/>
    </source>
</evidence>
<dbReference type="EMBL" id="FMXR01000014">
    <property type="protein sequence ID" value="SDB26223.1"/>
    <property type="molecule type" value="Genomic_DNA"/>
</dbReference>
<dbReference type="GO" id="GO:0006281">
    <property type="term" value="P:DNA repair"/>
    <property type="evidence" value="ECO:0007669"/>
    <property type="project" value="InterPro"/>
</dbReference>
<feature type="domain" description="RecJ OB" evidence="8">
    <location>
        <begin position="460"/>
        <end position="585"/>
    </location>
</feature>
<dbReference type="Pfam" id="PF01368">
    <property type="entry name" value="DHH"/>
    <property type="match status" value="1"/>
</dbReference>
<dbReference type="InterPro" id="IPR038763">
    <property type="entry name" value="DHH_sf"/>
</dbReference>
<dbReference type="Pfam" id="PF02272">
    <property type="entry name" value="DHHA1"/>
    <property type="match status" value="1"/>
</dbReference>
<evidence type="ECO:0000256" key="4">
    <source>
        <dbReference type="ARBA" id="ARBA00022801"/>
    </source>
</evidence>
<dbReference type="InterPro" id="IPR041122">
    <property type="entry name" value="RecJ_OB"/>
</dbReference>
<dbReference type="AlphaFoldDB" id="A0A1G6C009"/>
<proteinExistence type="inferred from homology"/>
<dbReference type="NCBIfam" id="TIGR00644">
    <property type="entry name" value="recJ"/>
    <property type="match status" value="1"/>
</dbReference>
<feature type="domain" description="DDH" evidence="6">
    <location>
        <begin position="81"/>
        <end position="228"/>
    </location>
</feature>
<comment type="similarity">
    <text evidence="1">Belongs to the RecJ family.</text>
</comment>
<dbReference type="PANTHER" id="PTHR30255:SF2">
    <property type="entry name" value="SINGLE-STRANDED-DNA-SPECIFIC EXONUCLEASE RECJ"/>
    <property type="match status" value="1"/>
</dbReference>
<sequence>MKVDKTWIGQMKRADFTAIAKRFGIDPVTARIIRNKDIVTDEEIDRYLNASKEDLYHPALMKDIGLAAGILQCNIKEQKHIRIIGDYDADGINATYILYKALSDLGAQVSWDIPHRIHDGYGINVRMVEKADKDGADTIITCDNGIAAREAITRAKELGMTIIVTDHHEPPLDEDGQQIIYEADALIDPKQDACNYPYKDLCGAAVAYKLMCYLYEQMGRDAEQMDDLLENVGIATITDVMPLTGENRILVKEGLKRLAHPRNPGIKALMYQLGIEPEGIRPYHIGFEIGPCLNATGRIDSASRAMQLLLTQEANVAGTIAAELVDLNTQRKEMTRQGELQAIEYVEEHFDEHTQVFIIYLPQCHESIAGIIAGHVKERYHRPTIVLTDAKACIKGSGRSIEEYNMFEGINECKETLLKFGGHPLAAGISLAPEQLAEFTKRINEKAQLTKEDLKKKYYIDVPMPFSYVTLNLVREFSVLEPFGKDNERPLFMQKDAQIVSARVFGEKKNVLKLMAVTPEGNGRYELIAFADQAKRFMEYMDEKFGENTFENMLKGQCMQVVSFVYRPKINTYRGRDSIQFEIVDFL</sequence>
<evidence type="ECO:0000256" key="2">
    <source>
        <dbReference type="ARBA" id="ARBA00019841"/>
    </source>
</evidence>
<evidence type="ECO:0000259" key="6">
    <source>
        <dbReference type="Pfam" id="PF01368"/>
    </source>
</evidence>
<evidence type="ECO:0000313" key="9">
    <source>
        <dbReference type="EMBL" id="SDB26223.1"/>
    </source>
</evidence>
<keyword evidence="3" id="KW-0540">Nuclease</keyword>
<dbReference type="Proteomes" id="UP000199228">
    <property type="component" value="Unassembled WGS sequence"/>
</dbReference>
<dbReference type="Gene3D" id="3.90.1640.30">
    <property type="match status" value="1"/>
</dbReference>
<reference evidence="9 10" key="1">
    <citation type="submission" date="2016-10" db="EMBL/GenBank/DDBJ databases">
        <authorList>
            <person name="de Groot N.N."/>
        </authorList>
    </citation>
    <scope>NUCLEOTIDE SEQUENCE [LARGE SCALE GENOMIC DNA]</scope>
    <source>
        <strain evidence="9 10">DSM 3217</strain>
    </source>
</reference>
<dbReference type="InterPro" id="IPR003156">
    <property type="entry name" value="DHHA1_dom"/>
</dbReference>
<dbReference type="InterPro" id="IPR004610">
    <property type="entry name" value="RecJ"/>
</dbReference>